<evidence type="ECO:0000313" key="2">
    <source>
        <dbReference type="Proteomes" id="UP001056980"/>
    </source>
</evidence>
<organism evidence="1 2">
    <name type="scientific">Bartonella taylorii</name>
    <dbReference type="NCBI Taxonomy" id="33046"/>
    <lineage>
        <taxon>Bacteria</taxon>
        <taxon>Pseudomonadati</taxon>
        <taxon>Pseudomonadota</taxon>
        <taxon>Alphaproteobacteria</taxon>
        <taxon>Hyphomicrobiales</taxon>
        <taxon>Bartonellaceae</taxon>
        <taxon>Bartonella</taxon>
    </lineage>
</organism>
<proteinExistence type="predicted"/>
<evidence type="ECO:0000313" key="1">
    <source>
        <dbReference type="EMBL" id="USP03316.1"/>
    </source>
</evidence>
<dbReference type="AlphaFoldDB" id="A0A9Q8YYD1"/>
<protein>
    <submittedName>
        <fullName evidence="1">Uncharacterized protein</fullName>
    </submittedName>
</protein>
<dbReference type="Proteomes" id="UP001056980">
    <property type="component" value="Chromosome"/>
</dbReference>
<sequence length="64" mass="7159">MALLSCLLSHLVRLRASTSTHGMMRVNLPDIKTRLTIAMMVIMRGVKQVSSYQSVPITKALKFL</sequence>
<dbReference type="EMBL" id="CP083444">
    <property type="protein sequence ID" value="USP03316.1"/>
    <property type="molecule type" value="Genomic_DNA"/>
</dbReference>
<dbReference type="KEGG" id="btay:LAJ60_02450"/>
<gene>
    <name evidence="1" type="ORF">LAJ60_02450</name>
</gene>
<accession>A0A9Q8YYD1</accession>
<reference evidence="1" key="1">
    <citation type="journal article" date="2022" name="Proc. Natl. Acad. Sci. U.S.A.">
        <title>Identification of the Bartonella autotransporter CFA as a protective antigen and hypervariable target of neutralizing antibodies in mice.</title>
        <authorList>
            <person name="Siewert L.K."/>
            <person name="Korotaev A."/>
            <person name="Sedzicki J."/>
            <person name="Fromm K."/>
            <person name="Pinschewer D.D."/>
            <person name="Dehio C."/>
        </authorList>
    </citation>
    <scope>NUCLEOTIDE SEQUENCE</scope>
    <source>
        <strain evidence="1">IBS296</strain>
    </source>
</reference>
<name>A0A9Q8YYD1_BARTA</name>